<dbReference type="EC" id="2.7.7.65" evidence="2"/>
<dbReference type="KEGG" id="dsc:ABOD76_05875"/>
<dbReference type="EMBL" id="CP158299">
    <property type="protein sequence ID" value="XBV85830.1"/>
    <property type="molecule type" value="Genomic_DNA"/>
</dbReference>
<dbReference type="SMART" id="SM00065">
    <property type="entry name" value="GAF"/>
    <property type="match status" value="1"/>
</dbReference>
<dbReference type="AlphaFoldDB" id="A0AAU7UBB0"/>
<dbReference type="PANTHER" id="PTHR43102:SF2">
    <property type="entry name" value="GAF DOMAIN-CONTAINING PROTEIN"/>
    <property type="match status" value="1"/>
</dbReference>
<dbReference type="InterPro" id="IPR043128">
    <property type="entry name" value="Rev_trsase/Diguanyl_cyclase"/>
</dbReference>
<dbReference type="InterPro" id="IPR003018">
    <property type="entry name" value="GAF"/>
</dbReference>
<dbReference type="Pfam" id="PF01590">
    <property type="entry name" value="GAF"/>
    <property type="match status" value="1"/>
</dbReference>
<dbReference type="RefSeq" id="WP_350243873.1">
    <property type="nucleotide sequence ID" value="NZ_CP158299.1"/>
</dbReference>
<feature type="domain" description="GGDEF" evidence="1">
    <location>
        <begin position="383"/>
        <end position="512"/>
    </location>
</feature>
<dbReference type="GO" id="GO:0052621">
    <property type="term" value="F:diguanylate cyclase activity"/>
    <property type="evidence" value="ECO:0007669"/>
    <property type="project" value="UniProtKB-EC"/>
</dbReference>
<dbReference type="InterPro" id="IPR000160">
    <property type="entry name" value="GGDEF_dom"/>
</dbReference>
<accession>A0AAU7UBB0</accession>
<dbReference type="SUPFAM" id="SSF55073">
    <property type="entry name" value="Nucleotide cyclase"/>
    <property type="match status" value="1"/>
</dbReference>
<dbReference type="PANTHER" id="PTHR43102">
    <property type="entry name" value="SLR1143 PROTEIN"/>
    <property type="match status" value="1"/>
</dbReference>
<protein>
    <submittedName>
        <fullName evidence="2">Sensor domain-containing diguanylate cyclase</fullName>
        <ecNumber evidence="2">2.7.7.65</ecNumber>
    </submittedName>
</protein>
<evidence type="ECO:0000259" key="1">
    <source>
        <dbReference type="PROSITE" id="PS50887"/>
    </source>
</evidence>
<dbReference type="InterPro" id="IPR029787">
    <property type="entry name" value="Nucleotide_cyclase"/>
</dbReference>
<evidence type="ECO:0000313" key="2">
    <source>
        <dbReference type="EMBL" id="XBV85830.1"/>
    </source>
</evidence>
<proteinExistence type="predicted"/>
<sequence>MTAAPMPPDEAARLMALARYEILDTPGEVAFDRITRLAAHLLRAPVAAINFVDQFRQWGKSTVGLGSSTAPRHDSFCAWTILQSGPMVIENAHTDPRFAHNPMVTGDPHVHMYAGAPLRTPSGHHVGTLCVTDSGPHILTAADLQALQDLADLVVSELELRVSTLHLQRELGAQEQINQELRRTLAHAQVLDGITSLFDLDLSPEDVTLASASLLGEAMATDYTGLITFQGETLSIQAGYSHPRAPVLDLDASSQTPLWPGGVTHSLRTSTAPSYLDDYLAHPSALPWAVAAGVRQLAWLPLGVRGDTTFLLMAVRLQDHPVPRWRSSDRALLEAAGRSVRSALDRRALMEVAMDQARQDALTSVLNRRAFDEDLAAWDAEGRAYTLAVLDLDGMKAVNDQEGHAQGDKILRVFASVLRSGELDQGRIYRVGGDEFTLLLPGPWSEDEVLEVVETAVLAAQQVSVLRVGVSVGVAKAEGQPAAALLALADARMYQAKRRRKAAREQALEATM</sequence>
<keyword evidence="2" id="KW-0548">Nucleotidyltransferase</keyword>
<reference evidence="2" key="1">
    <citation type="submission" date="2024-06" db="EMBL/GenBank/DDBJ databases">
        <title>Draft Genome Sequence of Deinococcus sonorensis Type Strain KR-87, a Biofilm Producing Representative of the Genus Deinococcus.</title>
        <authorList>
            <person name="Boren L.S."/>
            <person name="Grosso R.A."/>
            <person name="Hugenberg-Cox A.N."/>
            <person name="Hill J.T.E."/>
            <person name="Albert C.M."/>
            <person name="Tuohy J.M."/>
        </authorList>
    </citation>
    <scope>NUCLEOTIDE SEQUENCE</scope>
    <source>
        <strain evidence="2">KR-87</strain>
    </source>
</reference>
<gene>
    <name evidence="2" type="ORF">ABOD76_05875</name>
</gene>
<dbReference type="CDD" id="cd01949">
    <property type="entry name" value="GGDEF"/>
    <property type="match status" value="1"/>
</dbReference>
<dbReference type="SUPFAM" id="SSF55781">
    <property type="entry name" value="GAF domain-like"/>
    <property type="match status" value="2"/>
</dbReference>
<dbReference type="InterPro" id="IPR029016">
    <property type="entry name" value="GAF-like_dom_sf"/>
</dbReference>
<organism evidence="2">
    <name type="scientific">Deinococcus sonorensis KR-87</name>
    <dbReference type="NCBI Taxonomy" id="694439"/>
    <lineage>
        <taxon>Bacteria</taxon>
        <taxon>Thermotogati</taxon>
        <taxon>Deinococcota</taxon>
        <taxon>Deinococci</taxon>
        <taxon>Deinococcales</taxon>
        <taxon>Deinococcaceae</taxon>
        <taxon>Deinococcus</taxon>
    </lineage>
</organism>
<dbReference type="PROSITE" id="PS50887">
    <property type="entry name" value="GGDEF"/>
    <property type="match status" value="1"/>
</dbReference>
<dbReference type="Pfam" id="PF00990">
    <property type="entry name" value="GGDEF"/>
    <property type="match status" value="1"/>
</dbReference>
<dbReference type="NCBIfam" id="TIGR00254">
    <property type="entry name" value="GGDEF"/>
    <property type="match status" value="1"/>
</dbReference>
<name>A0AAU7UBB0_9DEIO</name>
<dbReference type="SMART" id="SM00267">
    <property type="entry name" value="GGDEF"/>
    <property type="match status" value="1"/>
</dbReference>
<dbReference type="Gene3D" id="3.30.70.270">
    <property type="match status" value="1"/>
</dbReference>
<dbReference type="Gene3D" id="3.30.450.40">
    <property type="match status" value="2"/>
</dbReference>
<keyword evidence="2" id="KW-0808">Transferase</keyword>